<dbReference type="CDD" id="cd01169">
    <property type="entry name" value="HMPP_kinase"/>
    <property type="match status" value="1"/>
</dbReference>
<dbReference type="InterPro" id="IPR013749">
    <property type="entry name" value="PM/HMP-P_kinase-1"/>
</dbReference>
<dbReference type="RefSeq" id="WP_052408046.1">
    <property type="nucleotide sequence ID" value="NZ_JOEF01000032.1"/>
</dbReference>
<evidence type="ECO:0000256" key="8">
    <source>
        <dbReference type="ARBA" id="ARBA00022840"/>
    </source>
</evidence>
<dbReference type="PANTHER" id="PTHR20858">
    <property type="entry name" value="PHOSPHOMETHYLPYRIMIDINE KINASE"/>
    <property type="match status" value="1"/>
</dbReference>
<dbReference type="GO" id="GO:0009229">
    <property type="term" value="P:thiamine diphosphate biosynthetic process"/>
    <property type="evidence" value="ECO:0007669"/>
    <property type="project" value="UniProtKB-UniPathway"/>
</dbReference>
<keyword evidence="9" id="KW-0784">Thiamine biosynthesis</keyword>
<dbReference type="GO" id="GO:0005829">
    <property type="term" value="C:cytosol"/>
    <property type="evidence" value="ECO:0007669"/>
    <property type="project" value="TreeGrafter"/>
</dbReference>
<evidence type="ECO:0000313" key="12">
    <source>
        <dbReference type="Proteomes" id="UP000183376"/>
    </source>
</evidence>
<dbReference type="AlphaFoldDB" id="A0A1H0AU15"/>
<dbReference type="SUPFAM" id="SSF53613">
    <property type="entry name" value="Ribokinase-like"/>
    <property type="match status" value="1"/>
</dbReference>
<dbReference type="PANTHER" id="PTHR20858:SF17">
    <property type="entry name" value="HYDROXYMETHYLPYRIMIDINE_PHOSPHOMETHYLPYRIMIDINE KINASE THI20-RELATED"/>
    <property type="match status" value="1"/>
</dbReference>
<dbReference type="FunFam" id="3.40.1190.20:FF:000003">
    <property type="entry name" value="Phosphomethylpyrimidine kinase ThiD"/>
    <property type="match status" value="1"/>
</dbReference>
<evidence type="ECO:0000256" key="3">
    <source>
        <dbReference type="ARBA" id="ARBA00003848"/>
    </source>
</evidence>
<evidence type="ECO:0000259" key="10">
    <source>
        <dbReference type="Pfam" id="PF08543"/>
    </source>
</evidence>
<proteinExistence type="predicted"/>
<dbReference type="eggNOG" id="COG0351">
    <property type="taxonomic scope" value="Bacteria"/>
</dbReference>
<evidence type="ECO:0000256" key="7">
    <source>
        <dbReference type="ARBA" id="ARBA00022777"/>
    </source>
</evidence>
<dbReference type="Gene3D" id="3.40.1190.20">
    <property type="match status" value="1"/>
</dbReference>
<dbReference type="NCBIfam" id="TIGR00097">
    <property type="entry name" value="HMP-P_kinase"/>
    <property type="match status" value="1"/>
</dbReference>
<dbReference type="Pfam" id="PF08543">
    <property type="entry name" value="Phos_pyr_kin"/>
    <property type="match status" value="1"/>
</dbReference>
<keyword evidence="6" id="KW-0547">Nucleotide-binding</keyword>
<comment type="catalytic activity">
    <reaction evidence="2">
        <text>4-amino-2-methyl-5-(phosphooxymethyl)pyrimidine + ATP = 4-amino-2-methyl-5-(diphosphooxymethyl)pyrimidine + ADP</text>
        <dbReference type="Rhea" id="RHEA:19893"/>
        <dbReference type="ChEBI" id="CHEBI:30616"/>
        <dbReference type="ChEBI" id="CHEBI:57841"/>
        <dbReference type="ChEBI" id="CHEBI:58354"/>
        <dbReference type="ChEBI" id="CHEBI:456216"/>
        <dbReference type="EC" id="2.7.4.7"/>
    </reaction>
</comment>
<dbReference type="UniPathway" id="UPA00060">
    <property type="reaction ID" value="UER00138"/>
</dbReference>
<reference evidence="11 12" key="1">
    <citation type="submission" date="2016-10" db="EMBL/GenBank/DDBJ databases">
        <authorList>
            <person name="de Groot N.N."/>
        </authorList>
    </citation>
    <scope>NUCLEOTIDE SEQUENCE [LARGE SCALE GENOMIC DNA]</scope>
    <source>
        <strain evidence="11 12">DSM 44149</strain>
    </source>
</reference>
<comment type="function">
    <text evidence="3">Catalyzes the phosphorylation of hydroxymethylpyrimidine phosphate (HMP-P) to HMP-PP, and of HMP to HMP-P.</text>
</comment>
<dbReference type="GO" id="GO:0009228">
    <property type="term" value="P:thiamine biosynthetic process"/>
    <property type="evidence" value="ECO:0007669"/>
    <property type="project" value="UniProtKB-KW"/>
</dbReference>
<keyword evidence="12" id="KW-1185">Reference proteome</keyword>
<keyword evidence="7 11" id="KW-0418">Kinase</keyword>
<dbReference type="GO" id="GO:0008902">
    <property type="term" value="F:hydroxymethylpyrimidine kinase activity"/>
    <property type="evidence" value="ECO:0007669"/>
    <property type="project" value="UniProtKB-EC"/>
</dbReference>
<feature type="domain" description="Pyridoxamine kinase/Phosphomethylpyrimidine kinase" evidence="10">
    <location>
        <begin position="28"/>
        <end position="277"/>
    </location>
</feature>
<name>A0A1H0AU15_ALLAB</name>
<sequence length="288" mass="29773">MNALPGRALSSDEAWETPPRALTIAGSDSAGGAGMHADIRAFLTCGVHGMTAVTAVTVQNSLGVKDFVEIPAETVAAQIEAVVGDIGVDAAKTGMLASAAIIDAVAKACHKVGIGQEGTAPFVVDPVAASMHGDPLLHADALNALRDLLFPMATLVTPNLDEVRLLTGVEVSTRAQLADAARAVHALGPQWTLIKSGHLTQDPECVDLLFDGTEFYELPGARYDTPHTHGGGDTMASAITAALARGAPVLEAVRFGKRFVQRAVAHSYPLGAGVGPVSTFWRISTTPV</sequence>
<accession>A0A1H0AU15</accession>
<dbReference type="Proteomes" id="UP000183376">
    <property type="component" value="Chromosome I"/>
</dbReference>
<dbReference type="InterPro" id="IPR029056">
    <property type="entry name" value="Ribokinase-like"/>
</dbReference>
<dbReference type="GO" id="GO:0005524">
    <property type="term" value="F:ATP binding"/>
    <property type="evidence" value="ECO:0007669"/>
    <property type="project" value="UniProtKB-KW"/>
</dbReference>
<dbReference type="EMBL" id="LT629701">
    <property type="protein sequence ID" value="SDN36967.1"/>
    <property type="molecule type" value="Genomic_DNA"/>
</dbReference>
<evidence type="ECO:0000256" key="5">
    <source>
        <dbReference type="ARBA" id="ARBA00022679"/>
    </source>
</evidence>
<keyword evidence="5" id="KW-0808">Transferase</keyword>
<evidence type="ECO:0000256" key="2">
    <source>
        <dbReference type="ARBA" id="ARBA00000565"/>
    </source>
</evidence>
<dbReference type="STRING" id="211114.SAMN04489726_6280"/>
<dbReference type="GO" id="GO:0008972">
    <property type="term" value="F:phosphomethylpyrimidine kinase activity"/>
    <property type="evidence" value="ECO:0007669"/>
    <property type="project" value="UniProtKB-EC"/>
</dbReference>
<evidence type="ECO:0000256" key="6">
    <source>
        <dbReference type="ARBA" id="ARBA00022741"/>
    </source>
</evidence>
<evidence type="ECO:0000313" key="11">
    <source>
        <dbReference type="EMBL" id="SDN36967.1"/>
    </source>
</evidence>
<keyword evidence="8" id="KW-0067">ATP-binding</keyword>
<comment type="catalytic activity">
    <reaction evidence="1">
        <text>4-amino-5-hydroxymethyl-2-methylpyrimidine + ATP = 4-amino-2-methyl-5-(phosphooxymethyl)pyrimidine + ADP + H(+)</text>
        <dbReference type="Rhea" id="RHEA:23096"/>
        <dbReference type="ChEBI" id="CHEBI:15378"/>
        <dbReference type="ChEBI" id="CHEBI:16892"/>
        <dbReference type="ChEBI" id="CHEBI:30616"/>
        <dbReference type="ChEBI" id="CHEBI:58354"/>
        <dbReference type="ChEBI" id="CHEBI:456216"/>
        <dbReference type="EC" id="2.7.1.49"/>
    </reaction>
</comment>
<evidence type="ECO:0000256" key="9">
    <source>
        <dbReference type="ARBA" id="ARBA00022977"/>
    </source>
</evidence>
<evidence type="ECO:0000256" key="1">
    <source>
        <dbReference type="ARBA" id="ARBA00000151"/>
    </source>
</evidence>
<dbReference type="InterPro" id="IPR004399">
    <property type="entry name" value="HMP/HMP-P_kinase_dom"/>
</dbReference>
<comment type="pathway">
    <text evidence="4">Cofactor biosynthesis; thiamine diphosphate biosynthesis; 4-amino-2-methyl-5-diphosphomethylpyrimidine from 5-amino-1-(5-phospho-D-ribosyl)imidazole: step 3/3.</text>
</comment>
<evidence type="ECO:0000256" key="4">
    <source>
        <dbReference type="ARBA" id="ARBA00004769"/>
    </source>
</evidence>
<organism evidence="11 12">
    <name type="scientific">Allokutzneria albata</name>
    <name type="common">Kibdelosporangium albatum</name>
    <dbReference type="NCBI Taxonomy" id="211114"/>
    <lineage>
        <taxon>Bacteria</taxon>
        <taxon>Bacillati</taxon>
        <taxon>Actinomycetota</taxon>
        <taxon>Actinomycetes</taxon>
        <taxon>Pseudonocardiales</taxon>
        <taxon>Pseudonocardiaceae</taxon>
        <taxon>Allokutzneria</taxon>
    </lineage>
</organism>
<protein>
    <submittedName>
        <fullName evidence="11">Hydroxymethylpyrimidine/phosphomethylpyrimidine kinase</fullName>
    </submittedName>
</protein>
<gene>
    <name evidence="11" type="ORF">SAMN04489726_6280</name>
</gene>